<protein>
    <submittedName>
        <fullName evidence="2">Uncharacterized protein</fullName>
    </submittedName>
</protein>
<sequence>MSLPLDFLSAAGHEITAHPTPDSRALGSRPVYKNEVPTPPVPSRDDLIPVSPSSPPLEPSPMSPSPHPPIPQLQREYTRRRLLPPAMTDSQLSECSKLFWQSGDNVWYQPDNAYQIFDYKASPTYHCHDFASRITHLELPLHLVDYHVMAITGREFWDRVQELFPSARNVVLSSSSELRGRQHFIIRDPSLFTSELVELAPPNITPFVAMRPPREDNEDEEGLRYRLWQVKAHSWNLIQDTWTPMRVMLPPKKVPCGLLNDFLRSDWLIGIALCEMRAISWLKLETYARYSDRRGFECPDPECKSLKFYNLKEFKKHILKECRGSPLFTRDLDSVLGRTTPEDFKGVLDRDLVVCHRNTPVERKAIIDTKQRRVDKLVSIRNALKDGLRDQYRRPGEAKLQFEEALTAQMKEHGYLTPDEQIWDAYLWTDCDEDLFEFDDSQYPDAKDIDPECPEEECLDRDYAGEEYFEYPN</sequence>
<organism evidence="2 3">
    <name type="scientific">Penicillium subrubescens</name>
    <dbReference type="NCBI Taxonomy" id="1316194"/>
    <lineage>
        <taxon>Eukaryota</taxon>
        <taxon>Fungi</taxon>
        <taxon>Dikarya</taxon>
        <taxon>Ascomycota</taxon>
        <taxon>Pezizomycotina</taxon>
        <taxon>Eurotiomycetes</taxon>
        <taxon>Eurotiomycetidae</taxon>
        <taxon>Eurotiales</taxon>
        <taxon>Aspergillaceae</taxon>
        <taxon>Penicillium</taxon>
    </lineage>
</organism>
<dbReference type="EMBL" id="MNBE01000136">
    <property type="protein sequence ID" value="OKP13309.1"/>
    <property type="molecule type" value="Genomic_DNA"/>
</dbReference>
<dbReference type="AlphaFoldDB" id="A0A1Q5ULH9"/>
<evidence type="ECO:0000313" key="3">
    <source>
        <dbReference type="Proteomes" id="UP000186955"/>
    </source>
</evidence>
<dbReference type="Proteomes" id="UP000186955">
    <property type="component" value="Unassembled WGS sequence"/>
</dbReference>
<evidence type="ECO:0000313" key="2">
    <source>
        <dbReference type="EMBL" id="OKP13309.1"/>
    </source>
</evidence>
<feature type="compositionally biased region" description="Pro residues" evidence="1">
    <location>
        <begin position="52"/>
        <end position="71"/>
    </location>
</feature>
<accession>A0A1Q5ULH9</accession>
<proteinExistence type="predicted"/>
<feature type="region of interest" description="Disordered" evidence="1">
    <location>
        <begin position="14"/>
        <end position="72"/>
    </location>
</feature>
<reference evidence="2 3" key="1">
    <citation type="submission" date="2016-10" db="EMBL/GenBank/DDBJ databases">
        <title>Genome sequence of the ascomycete fungus Penicillium subrubescens.</title>
        <authorList>
            <person name="De Vries R.P."/>
            <person name="Peng M."/>
            <person name="Dilokpimol A."/>
            <person name="Hilden K."/>
            <person name="Makela M.R."/>
            <person name="Grigoriev I."/>
            <person name="Riley R."/>
            <person name="Granchi Z."/>
        </authorList>
    </citation>
    <scope>NUCLEOTIDE SEQUENCE [LARGE SCALE GENOMIC DNA]</scope>
    <source>
        <strain evidence="2 3">CBS 132785</strain>
    </source>
</reference>
<keyword evidence="3" id="KW-1185">Reference proteome</keyword>
<evidence type="ECO:0000256" key="1">
    <source>
        <dbReference type="SAM" id="MobiDB-lite"/>
    </source>
</evidence>
<name>A0A1Q5ULH9_9EURO</name>
<comment type="caution">
    <text evidence="2">The sequence shown here is derived from an EMBL/GenBank/DDBJ whole genome shotgun (WGS) entry which is preliminary data.</text>
</comment>
<gene>
    <name evidence="2" type="ORF">PENSUB_1040</name>
</gene>